<feature type="domain" description="Methanolan biosynthesis EpsI" evidence="1">
    <location>
        <begin position="64"/>
        <end position="135"/>
    </location>
</feature>
<feature type="non-terminal residue" evidence="2">
    <location>
        <position position="165"/>
    </location>
</feature>
<dbReference type="EMBL" id="UINC01181177">
    <property type="protein sequence ID" value="SVD90744.1"/>
    <property type="molecule type" value="Genomic_DNA"/>
</dbReference>
<evidence type="ECO:0000259" key="1">
    <source>
        <dbReference type="Pfam" id="PF11984"/>
    </source>
</evidence>
<organism evidence="2">
    <name type="scientific">marine metagenome</name>
    <dbReference type="NCBI Taxonomy" id="408172"/>
    <lineage>
        <taxon>unclassified sequences</taxon>
        <taxon>metagenomes</taxon>
        <taxon>ecological metagenomes</taxon>
    </lineage>
</organism>
<gene>
    <name evidence="2" type="ORF">METZ01_LOCUS443598</name>
</gene>
<protein>
    <recommendedName>
        <fullName evidence="1">Methanolan biosynthesis EpsI domain-containing protein</fullName>
    </recommendedName>
</protein>
<name>A0A382Z5G5_9ZZZZ</name>
<dbReference type="Pfam" id="PF11984">
    <property type="entry name" value="DUF3485"/>
    <property type="match status" value="1"/>
</dbReference>
<accession>A0A382Z5G5</accession>
<dbReference type="InterPro" id="IPR014263">
    <property type="entry name" value="Methanolan_biosynth_EpsI"/>
</dbReference>
<reference evidence="2" key="1">
    <citation type="submission" date="2018-05" db="EMBL/GenBank/DDBJ databases">
        <authorList>
            <person name="Lanie J.A."/>
            <person name="Ng W.-L."/>
            <person name="Kazmierczak K.M."/>
            <person name="Andrzejewski T.M."/>
            <person name="Davidsen T.M."/>
            <person name="Wayne K.J."/>
            <person name="Tettelin H."/>
            <person name="Glass J.I."/>
            <person name="Rusch D."/>
            <person name="Podicherti R."/>
            <person name="Tsui H.-C.T."/>
            <person name="Winkler M.E."/>
        </authorList>
    </citation>
    <scope>NUCLEOTIDE SEQUENCE</scope>
</reference>
<dbReference type="AlphaFoldDB" id="A0A382Z5G5"/>
<proteinExistence type="predicted"/>
<evidence type="ECO:0000313" key="2">
    <source>
        <dbReference type="EMBL" id="SVD90744.1"/>
    </source>
</evidence>
<sequence>MSRLNSAGQALGQPGLHLTAMELFNENGKVVRTNAVALPVQVFDCTSKPTPVTQLELDWLPPDTTYGRRRYSFRDKTWIENSVVLMGQDRTSIHKPEYCLPGQGFKIDLREVVTIPIQQPHSYDLPVMKLTTSKTVHDRNRREIPLRGVYIYWFVADGKLATHHL</sequence>